<accession>A0A931HB26</accession>
<proteinExistence type="predicted"/>
<evidence type="ECO:0008006" key="3">
    <source>
        <dbReference type="Google" id="ProtNLM"/>
    </source>
</evidence>
<comment type="caution">
    <text evidence="1">The sequence shown here is derived from an EMBL/GenBank/DDBJ whole genome shotgun (WGS) entry which is preliminary data.</text>
</comment>
<dbReference type="Pfam" id="PF06199">
    <property type="entry name" value="Phage_tail_2"/>
    <property type="match status" value="1"/>
</dbReference>
<dbReference type="Proteomes" id="UP000617634">
    <property type="component" value="Unassembled WGS sequence"/>
</dbReference>
<reference evidence="1" key="1">
    <citation type="submission" date="2020-11" db="EMBL/GenBank/DDBJ databases">
        <title>Novosphingobium aureum sp. nov., a marine bacterium isolated from sediment of a salt flat.</title>
        <authorList>
            <person name="Yoo Y."/>
            <person name="Kim J.-J."/>
        </authorList>
    </citation>
    <scope>NUCLEOTIDE SEQUENCE</scope>
    <source>
        <strain evidence="1">YJ-S2-02</strain>
    </source>
</reference>
<keyword evidence="2" id="KW-1185">Reference proteome</keyword>
<evidence type="ECO:0000313" key="1">
    <source>
        <dbReference type="EMBL" id="MBH0112710.1"/>
    </source>
</evidence>
<organism evidence="1 2">
    <name type="scientific">Novosphingobium aureum</name>
    <dbReference type="NCBI Taxonomy" id="2792964"/>
    <lineage>
        <taxon>Bacteria</taxon>
        <taxon>Pseudomonadati</taxon>
        <taxon>Pseudomonadota</taxon>
        <taxon>Alphaproteobacteria</taxon>
        <taxon>Sphingomonadales</taxon>
        <taxon>Sphingomonadaceae</taxon>
        <taxon>Novosphingobium</taxon>
    </lineage>
</organism>
<dbReference type="AlphaFoldDB" id="A0A931HB26"/>
<dbReference type="RefSeq" id="WP_197162413.1">
    <property type="nucleotide sequence ID" value="NZ_JADZGI010000001.1"/>
</dbReference>
<dbReference type="EMBL" id="JADZGI010000001">
    <property type="protein sequence ID" value="MBH0112710.1"/>
    <property type="molecule type" value="Genomic_DNA"/>
</dbReference>
<dbReference type="InterPro" id="IPR011855">
    <property type="entry name" value="Phgtail_TP901_1"/>
</dbReference>
<sequence>MSVPNSADFALISIQTAEGPPAEYTLLCGVEGVTINRTAQTSETYRRDCAVPNRPGTRKLRVTGSSWSISGNGSDNIDLEAEMSDAFGVRKTYQVELFRDDGTDAGESMGTYVGEAIMTARNQGYSQDSAGTIDVTLEGEGELAWTAAA</sequence>
<protein>
    <recommendedName>
        <fullName evidence="3">Phage tail protein</fullName>
    </recommendedName>
</protein>
<evidence type="ECO:0000313" key="2">
    <source>
        <dbReference type="Proteomes" id="UP000617634"/>
    </source>
</evidence>
<name>A0A931HB26_9SPHN</name>
<gene>
    <name evidence="1" type="ORF">I5E68_07065</name>
</gene>